<dbReference type="AlphaFoldDB" id="A0A1I7XY28"/>
<keyword evidence="1" id="KW-0472">Membrane</keyword>
<organism evidence="2 3">
    <name type="scientific">Steinernema glaseri</name>
    <dbReference type="NCBI Taxonomy" id="37863"/>
    <lineage>
        <taxon>Eukaryota</taxon>
        <taxon>Metazoa</taxon>
        <taxon>Ecdysozoa</taxon>
        <taxon>Nematoda</taxon>
        <taxon>Chromadorea</taxon>
        <taxon>Rhabditida</taxon>
        <taxon>Tylenchina</taxon>
        <taxon>Panagrolaimomorpha</taxon>
        <taxon>Strongyloidoidea</taxon>
        <taxon>Steinernematidae</taxon>
        <taxon>Steinernema</taxon>
    </lineage>
</organism>
<feature type="transmembrane region" description="Helical" evidence="1">
    <location>
        <begin position="21"/>
        <end position="48"/>
    </location>
</feature>
<dbReference type="Proteomes" id="UP000095287">
    <property type="component" value="Unplaced"/>
</dbReference>
<reference evidence="3" key="1">
    <citation type="submission" date="2016-11" db="UniProtKB">
        <authorList>
            <consortium name="WormBaseParasite"/>
        </authorList>
    </citation>
    <scope>IDENTIFICATION</scope>
</reference>
<keyword evidence="2" id="KW-1185">Reference proteome</keyword>
<name>A0A1I7XY28_9BILA</name>
<evidence type="ECO:0000256" key="1">
    <source>
        <dbReference type="SAM" id="Phobius"/>
    </source>
</evidence>
<evidence type="ECO:0000313" key="3">
    <source>
        <dbReference type="WBParaSite" id="L893_g10473.t1"/>
    </source>
</evidence>
<keyword evidence="1" id="KW-0812">Transmembrane</keyword>
<protein>
    <submittedName>
        <fullName evidence="3">MARVEL domain-containing protein</fullName>
    </submittedName>
</protein>
<feature type="transmembrane region" description="Helical" evidence="1">
    <location>
        <begin position="94"/>
        <end position="117"/>
    </location>
</feature>
<dbReference type="WBParaSite" id="L893_g10473.t1">
    <property type="protein sequence ID" value="L893_g10473.t1"/>
    <property type="gene ID" value="L893_g10473"/>
</dbReference>
<evidence type="ECO:0000313" key="2">
    <source>
        <dbReference type="Proteomes" id="UP000095287"/>
    </source>
</evidence>
<feature type="transmembrane region" description="Helical" evidence="1">
    <location>
        <begin position="60"/>
        <end position="82"/>
    </location>
</feature>
<sequence>MVFLVRVPRHFSFQRVFFQDVAMAFFVMECVVSLVHFLSTFLFTAVFVQHLSTFLASFDGFLAGIDTAIWVFNLLVVAATFLYDTTKLPCCVHVMMVGFMSNVLYTFRIMLGLFLWSPHVSPPTKNVKKYHYTECCVLYFSISLFLFVIHVAGLVLFAAVVKEYKEKKKRFLGFKEA</sequence>
<feature type="transmembrane region" description="Helical" evidence="1">
    <location>
        <begin position="137"/>
        <end position="161"/>
    </location>
</feature>
<keyword evidence="1" id="KW-1133">Transmembrane helix</keyword>
<proteinExistence type="predicted"/>
<accession>A0A1I7XY28</accession>